<proteinExistence type="predicted"/>
<evidence type="ECO:0000259" key="1">
    <source>
        <dbReference type="Pfam" id="PF00078"/>
    </source>
</evidence>
<dbReference type="AlphaFoldDB" id="A0A4Y2EXB2"/>
<dbReference type="InterPro" id="IPR000477">
    <property type="entry name" value="RT_dom"/>
</dbReference>
<dbReference type="SUPFAM" id="SSF53098">
    <property type="entry name" value="Ribonuclease H-like"/>
    <property type="match status" value="1"/>
</dbReference>
<dbReference type="Pfam" id="PF00078">
    <property type="entry name" value="RVT_1"/>
    <property type="match status" value="1"/>
</dbReference>
<feature type="domain" description="Reverse transcriptase" evidence="1">
    <location>
        <begin position="25"/>
        <end position="124"/>
    </location>
</feature>
<dbReference type="GO" id="GO:0003676">
    <property type="term" value="F:nucleic acid binding"/>
    <property type="evidence" value="ECO:0007669"/>
    <property type="project" value="InterPro"/>
</dbReference>
<dbReference type="InterPro" id="IPR036397">
    <property type="entry name" value="RNaseH_sf"/>
</dbReference>
<dbReference type="EMBL" id="BGPR01000735">
    <property type="protein sequence ID" value="GBM33491.1"/>
    <property type="molecule type" value="Genomic_DNA"/>
</dbReference>
<dbReference type="Proteomes" id="UP000499080">
    <property type="component" value="Unassembled WGS sequence"/>
</dbReference>
<comment type="caution">
    <text evidence="2">The sequence shown here is derived from an EMBL/GenBank/DDBJ whole genome shotgun (WGS) entry which is preliminary data.</text>
</comment>
<organism evidence="2 3">
    <name type="scientific">Araneus ventricosus</name>
    <name type="common">Orbweaver spider</name>
    <name type="synonym">Epeira ventricosa</name>
    <dbReference type="NCBI Taxonomy" id="182803"/>
    <lineage>
        <taxon>Eukaryota</taxon>
        <taxon>Metazoa</taxon>
        <taxon>Ecdysozoa</taxon>
        <taxon>Arthropoda</taxon>
        <taxon>Chelicerata</taxon>
        <taxon>Arachnida</taxon>
        <taxon>Araneae</taxon>
        <taxon>Araneomorphae</taxon>
        <taxon>Entelegynae</taxon>
        <taxon>Araneoidea</taxon>
        <taxon>Araneidae</taxon>
        <taxon>Araneus</taxon>
    </lineage>
</organism>
<dbReference type="InterPro" id="IPR012337">
    <property type="entry name" value="RNaseH-like_sf"/>
</dbReference>
<evidence type="ECO:0000313" key="3">
    <source>
        <dbReference type="Proteomes" id="UP000499080"/>
    </source>
</evidence>
<protein>
    <recommendedName>
        <fullName evidence="1">Reverse transcriptase domain-containing protein</fullName>
    </recommendedName>
</protein>
<reference evidence="2 3" key="1">
    <citation type="journal article" date="2019" name="Sci. Rep.">
        <title>Orb-weaving spider Araneus ventricosus genome elucidates the spidroin gene catalogue.</title>
        <authorList>
            <person name="Kono N."/>
            <person name="Nakamura H."/>
            <person name="Ohtoshi R."/>
            <person name="Moran D.A.P."/>
            <person name="Shinohara A."/>
            <person name="Yoshida Y."/>
            <person name="Fujiwara M."/>
            <person name="Mori M."/>
            <person name="Tomita M."/>
            <person name="Arakawa K."/>
        </authorList>
    </citation>
    <scope>NUCLEOTIDE SEQUENCE [LARGE SCALE GENOMIC DNA]</scope>
</reference>
<accession>A0A4Y2EXB2</accession>
<gene>
    <name evidence="2" type="ORF">AVEN_272991_1</name>
</gene>
<keyword evidence="3" id="KW-1185">Reference proteome</keyword>
<sequence length="389" mass="42538">MFKGPLAIGQAGNLASPPLAHIHLESRNITSPNQHRFREGRSVDTAKQSIINRIEDAKRISKHVLVLSIDIKGTFDNLQHQAIMNSLIKREAPDNIVQIFISLLHNRLVTMQTQQGKVSKEQGLEEGGGLITAGESSKSSDMLYSMASSSYKEDELISASASDSRNCKSIFSNGGRTAIGRSSVSTEVGLVVAKGFNADCWLEMLSFVGIELGTARRRVFFNLFWFVTSLKSVTSGKAKASSLTGATDGEDGIFNLVIGGDDFVESDGLELGTAEPSGFFWTDGAENEFFCYRNITISGLKDNLYNAKDLVSLVWVKAHAGNPGNELADHFAKIASSCGVDMSIPAPYSYVKRVCKEFLMNEWNSYWKNSTTGKRREENSSFSKSGLID</sequence>
<name>A0A4Y2EXB2_ARAVE</name>
<evidence type="ECO:0000313" key="2">
    <source>
        <dbReference type="EMBL" id="GBM33491.1"/>
    </source>
</evidence>
<dbReference type="Gene3D" id="3.30.420.10">
    <property type="entry name" value="Ribonuclease H-like superfamily/Ribonuclease H"/>
    <property type="match status" value="1"/>
</dbReference>